<dbReference type="PROSITE" id="PS50975">
    <property type="entry name" value="ATP_GRASP"/>
    <property type="match status" value="1"/>
</dbReference>
<evidence type="ECO:0000256" key="9">
    <source>
        <dbReference type="ARBA" id="ARBA00022840"/>
    </source>
</evidence>
<proteinExistence type="inferred from homology"/>
<evidence type="ECO:0000259" key="16">
    <source>
        <dbReference type="PROSITE" id="PS50975"/>
    </source>
</evidence>
<dbReference type="PANTHER" id="PTHR43472:SF1">
    <property type="entry name" value="PHOSPHORIBOSYLAMINE--GLYCINE LIGASE, CHLOROPLASTIC"/>
    <property type="match status" value="1"/>
</dbReference>
<protein>
    <recommendedName>
        <fullName evidence="4 14">Phosphoribosylamine--glycine ligase</fullName>
        <ecNumber evidence="4 14">6.3.4.13</ecNumber>
    </recommendedName>
    <alternativeName>
        <fullName evidence="14">GARS</fullName>
    </alternativeName>
    <alternativeName>
        <fullName evidence="12 14">Glycinamide ribonucleotide synthetase</fullName>
    </alternativeName>
    <alternativeName>
        <fullName evidence="13 14">Phosphoribosylglycinamide synthetase</fullName>
    </alternativeName>
</protein>
<dbReference type="InterPro" id="IPR011054">
    <property type="entry name" value="Rudment_hybrid_motif"/>
</dbReference>
<dbReference type="UniPathway" id="UPA00074">
    <property type="reaction ID" value="UER00125"/>
</dbReference>
<dbReference type="EMBL" id="CP030759">
    <property type="protein sequence ID" value="AXA34883.1"/>
    <property type="molecule type" value="Genomic_DNA"/>
</dbReference>
<dbReference type="SUPFAM" id="SSF56059">
    <property type="entry name" value="Glutathione synthetase ATP-binding domain-like"/>
    <property type="match status" value="1"/>
</dbReference>
<keyword evidence="5 14" id="KW-0436">Ligase</keyword>
<dbReference type="PROSITE" id="PS00184">
    <property type="entry name" value="GARS"/>
    <property type="match status" value="1"/>
</dbReference>
<name>A0A2Z4Y2F6_SUMC1</name>
<dbReference type="SUPFAM" id="SSF51246">
    <property type="entry name" value="Rudiment single hybrid motif"/>
    <property type="match status" value="1"/>
</dbReference>
<keyword evidence="8 14" id="KW-0658">Purine biosynthesis</keyword>
<evidence type="ECO:0000256" key="14">
    <source>
        <dbReference type="HAMAP-Rule" id="MF_00138"/>
    </source>
</evidence>
<dbReference type="Gene3D" id="3.30.470.20">
    <property type="entry name" value="ATP-grasp fold, B domain"/>
    <property type="match status" value="1"/>
</dbReference>
<dbReference type="EC" id="6.3.4.13" evidence="4 14"/>
<dbReference type="NCBIfam" id="TIGR00877">
    <property type="entry name" value="purD"/>
    <property type="match status" value="1"/>
</dbReference>
<dbReference type="SMART" id="SM01210">
    <property type="entry name" value="GARS_C"/>
    <property type="match status" value="1"/>
</dbReference>
<dbReference type="InterPro" id="IPR020560">
    <property type="entry name" value="PRibGlycinamide_synth_C-dom"/>
</dbReference>
<evidence type="ECO:0000256" key="1">
    <source>
        <dbReference type="ARBA" id="ARBA00001936"/>
    </source>
</evidence>
<evidence type="ECO:0000256" key="6">
    <source>
        <dbReference type="ARBA" id="ARBA00022723"/>
    </source>
</evidence>
<dbReference type="InterPro" id="IPR020559">
    <property type="entry name" value="PRibGlycinamide_synth_CS"/>
</dbReference>
<evidence type="ECO:0000256" key="15">
    <source>
        <dbReference type="PROSITE-ProRule" id="PRU00409"/>
    </source>
</evidence>
<dbReference type="InterPro" id="IPR020562">
    <property type="entry name" value="PRibGlycinamide_synth_N"/>
</dbReference>
<comment type="similarity">
    <text evidence="11 14">Belongs to the GARS family.</text>
</comment>
<evidence type="ECO:0000256" key="13">
    <source>
        <dbReference type="ARBA" id="ARBA00042864"/>
    </source>
</evidence>
<dbReference type="FunFam" id="3.30.470.20:FF:000018">
    <property type="entry name" value="Trifunctional purine biosynthetic protein adenosine-3"/>
    <property type="match status" value="1"/>
</dbReference>
<comment type="cofactor">
    <cofactor evidence="1">
        <name>Mn(2+)</name>
        <dbReference type="ChEBI" id="CHEBI:29035"/>
    </cofactor>
</comment>
<dbReference type="GO" id="GO:0004637">
    <property type="term" value="F:phosphoribosylamine-glycine ligase activity"/>
    <property type="evidence" value="ECO:0007669"/>
    <property type="project" value="UniProtKB-UniRule"/>
</dbReference>
<gene>
    <name evidence="14" type="primary">purD</name>
    <name evidence="17" type="ORF">BRCON_0106</name>
</gene>
<dbReference type="Gene3D" id="3.30.1490.20">
    <property type="entry name" value="ATP-grasp fold, A domain"/>
    <property type="match status" value="1"/>
</dbReference>
<dbReference type="KEGG" id="schv:BRCON_0106"/>
<dbReference type="GO" id="GO:0046872">
    <property type="term" value="F:metal ion binding"/>
    <property type="evidence" value="ECO:0007669"/>
    <property type="project" value="UniProtKB-KW"/>
</dbReference>
<comment type="pathway">
    <text evidence="3 14">Purine metabolism; IMP biosynthesis via de novo pathway; N(1)-(5-phospho-D-ribosyl)glycinamide from 5-phospho-alpha-D-ribose 1-diphosphate: step 2/2.</text>
</comment>
<evidence type="ECO:0000256" key="11">
    <source>
        <dbReference type="ARBA" id="ARBA00038345"/>
    </source>
</evidence>
<dbReference type="Pfam" id="PF02844">
    <property type="entry name" value="GARS_N"/>
    <property type="match status" value="1"/>
</dbReference>
<comment type="catalytic activity">
    <reaction evidence="14">
        <text>5-phospho-beta-D-ribosylamine + glycine + ATP = N(1)-(5-phospho-beta-D-ribosyl)glycinamide + ADP + phosphate + H(+)</text>
        <dbReference type="Rhea" id="RHEA:17453"/>
        <dbReference type="ChEBI" id="CHEBI:15378"/>
        <dbReference type="ChEBI" id="CHEBI:30616"/>
        <dbReference type="ChEBI" id="CHEBI:43474"/>
        <dbReference type="ChEBI" id="CHEBI:57305"/>
        <dbReference type="ChEBI" id="CHEBI:58681"/>
        <dbReference type="ChEBI" id="CHEBI:143788"/>
        <dbReference type="ChEBI" id="CHEBI:456216"/>
        <dbReference type="EC" id="6.3.4.13"/>
    </reaction>
</comment>
<dbReference type="AlphaFoldDB" id="A0A2Z4Y2F6"/>
<dbReference type="InterPro" id="IPR016185">
    <property type="entry name" value="PreATP-grasp_dom_sf"/>
</dbReference>
<dbReference type="HAMAP" id="MF_00138">
    <property type="entry name" value="GARS"/>
    <property type="match status" value="1"/>
</dbReference>
<dbReference type="Pfam" id="PF01071">
    <property type="entry name" value="GARS_A"/>
    <property type="match status" value="1"/>
</dbReference>
<dbReference type="InterPro" id="IPR037123">
    <property type="entry name" value="PRibGlycinamide_synth_C_sf"/>
</dbReference>
<keyword evidence="7 15" id="KW-0547">Nucleotide-binding</keyword>
<dbReference type="FunFam" id="3.90.600.10:FF:000001">
    <property type="entry name" value="Trifunctional purine biosynthetic protein adenosine-3"/>
    <property type="match status" value="1"/>
</dbReference>
<feature type="domain" description="ATP-grasp" evidence="16">
    <location>
        <begin position="113"/>
        <end position="319"/>
    </location>
</feature>
<evidence type="ECO:0000313" key="17">
    <source>
        <dbReference type="EMBL" id="AXA34883.1"/>
    </source>
</evidence>
<dbReference type="GO" id="GO:0005524">
    <property type="term" value="F:ATP binding"/>
    <property type="evidence" value="ECO:0007669"/>
    <property type="project" value="UniProtKB-UniRule"/>
</dbReference>
<evidence type="ECO:0000256" key="3">
    <source>
        <dbReference type="ARBA" id="ARBA00005174"/>
    </source>
</evidence>
<dbReference type="InterPro" id="IPR020561">
    <property type="entry name" value="PRibGlycinamid_synth_ATP-grasp"/>
</dbReference>
<keyword evidence="6" id="KW-0479">Metal-binding</keyword>
<dbReference type="Pfam" id="PF02843">
    <property type="entry name" value="GARS_C"/>
    <property type="match status" value="1"/>
</dbReference>
<keyword evidence="10" id="KW-0464">Manganese</keyword>
<sequence>MKEKLKKVLVIGGGGREHAIVWKLRQSKRVAQIYCTPGNAGIARDAITFEASFGDNFAKLVQRALLLGIDYTIVGPEAPLAEGIVDAFEAAGLKIFGPNRQAARLEASKSFAKEVMQAARIPTAEAATFEDAREAIRFAKSLGAPLIVKADGLAAGKGVVVARTMEEAISAIRKNLEEHQFGEASKRIVIEEYLEGEEASILAFTDGNVILPMASAQDHKRLNDGDLGPNTGGMGAYSPAPIVTPELMDEVRETVFLPLMEELQRRGITYKGVIYAGLMITEEGPRVLEFNCRFGDPETQVILPRLKNDLLDLVEAVCEGTLCEHTLEWTDEVALCVVMAARGYPEAPEKGAVITGLDEVMLDGQALVFHAGTAQRGRDIVVSGGRVLGVTVLASSLPRAMDAVYRQVERIHFDGAHFRRDIGRKALAHL</sequence>
<evidence type="ECO:0000313" key="18">
    <source>
        <dbReference type="Proteomes" id="UP000262583"/>
    </source>
</evidence>
<dbReference type="SMART" id="SM01209">
    <property type="entry name" value="GARS_A"/>
    <property type="match status" value="1"/>
</dbReference>
<comment type="cofactor">
    <cofactor evidence="2">
        <name>Mg(2+)</name>
        <dbReference type="ChEBI" id="CHEBI:18420"/>
    </cofactor>
</comment>
<organism evidence="17 18">
    <name type="scientific">Sumerlaea chitinivorans</name>
    <dbReference type="NCBI Taxonomy" id="2250252"/>
    <lineage>
        <taxon>Bacteria</taxon>
        <taxon>Candidatus Sumerlaeota</taxon>
        <taxon>Candidatus Sumerlaeia</taxon>
        <taxon>Candidatus Sumerlaeales</taxon>
        <taxon>Candidatus Sumerlaeaceae</taxon>
        <taxon>Candidatus Sumerlaea</taxon>
    </lineage>
</organism>
<dbReference type="InterPro" id="IPR013815">
    <property type="entry name" value="ATP_grasp_subdomain_1"/>
</dbReference>
<evidence type="ECO:0000256" key="8">
    <source>
        <dbReference type="ARBA" id="ARBA00022755"/>
    </source>
</evidence>
<evidence type="ECO:0000256" key="7">
    <source>
        <dbReference type="ARBA" id="ARBA00022741"/>
    </source>
</evidence>
<dbReference type="InterPro" id="IPR011761">
    <property type="entry name" value="ATP-grasp"/>
</dbReference>
<dbReference type="PANTHER" id="PTHR43472">
    <property type="entry name" value="PHOSPHORIBOSYLAMINE--GLYCINE LIGASE"/>
    <property type="match status" value="1"/>
</dbReference>
<evidence type="ECO:0000256" key="5">
    <source>
        <dbReference type="ARBA" id="ARBA00022598"/>
    </source>
</evidence>
<dbReference type="InterPro" id="IPR000115">
    <property type="entry name" value="PRibGlycinamide_synth"/>
</dbReference>
<dbReference type="SUPFAM" id="SSF52440">
    <property type="entry name" value="PreATP-grasp domain"/>
    <property type="match status" value="1"/>
</dbReference>
<dbReference type="Gene3D" id="3.90.600.10">
    <property type="entry name" value="Phosphoribosylglycinamide synthetase, C-terminal domain"/>
    <property type="match status" value="1"/>
</dbReference>
<evidence type="ECO:0000256" key="12">
    <source>
        <dbReference type="ARBA" id="ARBA00042242"/>
    </source>
</evidence>
<evidence type="ECO:0000256" key="10">
    <source>
        <dbReference type="ARBA" id="ARBA00023211"/>
    </source>
</evidence>
<evidence type="ECO:0000256" key="4">
    <source>
        <dbReference type="ARBA" id="ARBA00013255"/>
    </source>
</evidence>
<dbReference type="Gene3D" id="3.40.50.20">
    <property type="match status" value="1"/>
</dbReference>
<dbReference type="GO" id="GO:0006189">
    <property type="term" value="P:'de novo' IMP biosynthetic process"/>
    <property type="evidence" value="ECO:0007669"/>
    <property type="project" value="UniProtKB-UniRule"/>
</dbReference>
<keyword evidence="9 15" id="KW-0067">ATP-binding</keyword>
<reference evidence="17 18" key="1">
    <citation type="submission" date="2018-05" db="EMBL/GenBank/DDBJ databases">
        <title>A metagenomic window into the 2 km-deep terrestrial subsurface aquifer revealed taxonomically and functionally diverse microbial community comprising novel uncultured bacterial lineages.</title>
        <authorList>
            <person name="Kadnikov V.V."/>
            <person name="Mardanov A.V."/>
            <person name="Beletsky A.V."/>
            <person name="Banks D."/>
            <person name="Pimenov N.V."/>
            <person name="Frank Y.A."/>
            <person name="Karnachuk O.V."/>
            <person name="Ravin N.V."/>
        </authorList>
    </citation>
    <scope>NUCLEOTIDE SEQUENCE [LARGE SCALE GENOMIC DNA]</scope>
    <source>
        <strain evidence="17">BY</strain>
    </source>
</reference>
<accession>A0A2Z4Y2F6</accession>
<evidence type="ECO:0000256" key="2">
    <source>
        <dbReference type="ARBA" id="ARBA00001946"/>
    </source>
</evidence>
<dbReference type="GO" id="GO:0009113">
    <property type="term" value="P:purine nucleobase biosynthetic process"/>
    <property type="evidence" value="ECO:0007669"/>
    <property type="project" value="InterPro"/>
</dbReference>
<dbReference type="Proteomes" id="UP000262583">
    <property type="component" value="Chromosome"/>
</dbReference>